<feature type="compositionally biased region" description="Basic and acidic residues" evidence="3">
    <location>
        <begin position="141"/>
        <end position="293"/>
    </location>
</feature>
<dbReference type="PANTHER" id="PTHR46652">
    <property type="entry name" value="LEUCINE-RICH REPEAT AND IQ DOMAIN-CONTAINING PROTEIN 1-RELATED"/>
    <property type="match status" value="1"/>
</dbReference>
<dbReference type="InterPro" id="IPR000048">
    <property type="entry name" value="IQ_motif_EF-hand-BS"/>
</dbReference>
<feature type="compositionally biased region" description="Basic residues" evidence="3">
    <location>
        <begin position="1527"/>
        <end position="1537"/>
    </location>
</feature>
<feature type="region of interest" description="Disordered" evidence="3">
    <location>
        <begin position="53"/>
        <end position="86"/>
    </location>
</feature>
<feature type="region of interest" description="Disordered" evidence="3">
    <location>
        <begin position="1169"/>
        <end position="1198"/>
    </location>
</feature>
<dbReference type="PROSITE" id="PS50096">
    <property type="entry name" value="IQ"/>
    <property type="match status" value="1"/>
</dbReference>
<evidence type="ECO:0000256" key="1">
    <source>
        <dbReference type="ARBA" id="ARBA00022614"/>
    </source>
</evidence>
<feature type="compositionally biased region" description="Basic and acidic residues" evidence="3">
    <location>
        <begin position="58"/>
        <end position="86"/>
    </location>
</feature>
<dbReference type="Pfam" id="PF13855">
    <property type="entry name" value="LRR_8"/>
    <property type="match status" value="1"/>
</dbReference>
<reference evidence="4 5" key="1">
    <citation type="journal article" date="2021" name="Sci. Rep.">
        <title>Chromosome anchoring in Senegalese sole (Solea senegalensis) reveals sex-associated markers and genome rearrangements in flatfish.</title>
        <authorList>
            <person name="Guerrero-Cozar I."/>
            <person name="Gomez-Garrido J."/>
            <person name="Berbel C."/>
            <person name="Martinez-Blanch J.F."/>
            <person name="Alioto T."/>
            <person name="Claros M.G."/>
            <person name="Gagnaire P.A."/>
            <person name="Manchado M."/>
        </authorList>
    </citation>
    <scope>NUCLEOTIDE SEQUENCE [LARGE SCALE GENOMIC DNA]</scope>
    <source>
        <strain evidence="4">Sse05_10M</strain>
    </source>
</reference>
<feature type="compositionally biased region" description="Polar residues" evidence="3">
    <location>
        <begin position="608"/>
        <end position="625"/>
    </location>
</feature>
<feature type="compositionally biased region" description="Basic and acidic residues" evidence="3">
    <location>
        <begin position="458"/>
        <end position="607"/>
    </location>
</feature>
<feature type="region of interest" description="Disordered" evidence="3">
    <location>
        <begin position="1466"/>
        <end position="1537"/>
    </location>
</feature>
<evidence type="ECO:0000256" key="3">
    <source>
        <dbReference type="SAM" id="MobiDB-lite"/>
    </source>
</evidence>
<feature type="compositionally biased region" description="Basic and acidic residues" evidence="3">
    <location>
        <begin position="376"/>
        <end position="450"/>
    </location>
</feature>
<dbReference type="Proteomes" id="UP000693946">
    <property type="component" value="Linkage Group LG10"/>
</dbReference>
<feature type="compositionally biased region" description="Basic and acidic residues" evidence="3">
    <location>
        <begin position="1"/>
        <end position="11"/>
    </location>
</feature>
<feature type="compositionally biased region" description="Basic and acidic residues" evidence="3">
    <location>
        <begin position="304"/>
        <end position="367"/>
    </location>
</feature>
<feature type="region of interest" description="Disordered" evidence="3">
    <location>
        <begin position="1"/>
        <end position="35"/>
    </location>
</feature>
<dbReference type="InterPro" id="IPR001611">
    <property type="entry name" value="Leu-rich_rpt"/>
</dbReference>
<feature type="compositionally biased region" description="Low complexity" evidence="3">
    <location>
        <begin position="626"/>
        <end position="648"/>
    </location>
</feature>
<keyword evidence="5" id="KW-1185">Reference proteome</keyword>
<keyword evidence="2" id="KW-0677">Repeat</keyword>
<keyword evidence="1" id="KW-0433">Leucine-rich repeat</keyword>
<gene>
    <name evidence="4" type="ORF">JOB18_036207</name>
</gene>
<feature type="compositionally biased region" description="Basic residues" evidence="3">
    <location>
        <begin position="678"/>
        <end position="693"/>
    </location>
</feature>
<feature type="region of interest" description="Disordered" evidence="3">
    <location>
        <begin position="1262"/>
        <end position="1307"/>
    </location>
</feature>
<dbReference type="EMBL" id="JAGKHQ010000002">
    <property type="protein sequence ID" value="KAG7523006.1"/>
    <property type="molecule type" value="Genomic_DNA"/>
</dbReference>
<dbReference type="EMBL" id="JAGKHQ010000002">
    <property type="protein sequence ID" value="KAG7523004.1"/>
    <property type="molecule type" value="Genomic_DNA"/>
</dbReference>
<feature type="compositionally biased region" description="Basic and acidic residues" evidence="3">
    <location>
        <begin position="1433"/>
        <end position="1442"/>
    </location>
</feature>
<reference evidence="4" key="2">
    <citation type="submission" date="2021-03" db="EMBL/GenBank/DDBJ databases">
        <authorList>
            <person name="Guerrero-Cozar I."/>
            <person name="Gomez-Garrido J."/>
            <person name="Berbel C."/>
            <person name="Martinez-Blanch J.F."/>
            <person name="Alioto T."/>
            <person name="Claros M.G."/>
            <person name="Gagnaire P.A."/>
            <person name="Manchado M."/>
        </authorList>
    </citation>
    <scope>NUCLEOTIDE SEQUENCE</scope>
    <source>
        <strain evidence="4">Sse05_10M</strain>
        <tissue evidence="4">Blood</tissue>
    </source>
</reference>
<feature type="region of interest" description="Disordered" evidence="3">
    <location>
        <begin position="141"/>
        <end position="651"/>
    </location>
</feature>
<dbReference type="PROSITE" id="PS51450">
    <property type="entry name" value="LRR"/>
    <property type="match status" value="4"/>
</dbReference>
<dbReference type="PANTHER" id="PTHR46652:SF7">
    <property type="entry name" value="LEUCINE-RICH REPEAT AND IQ DOMAIN-CONTAINING PROTEIN 1"/>
    <property type="match status" value="1"/>
</dbReference>
<evidence type="ECO:0000256" key="2">
    <source>
        <dbReference type="ARBA" id="ARBA00022737"/>
    </source>
</evidence>
<proteinExistence type="predicted"/>
<dbReference type="CDD" id="cd23767">
    <property type="entry name" value="IQCD"/>
    <property type="match status" value="1"/>
</dbReference>
<organism evidence="4 5">
    <name type="scientific">Solea senegalensis</name>
    <name type="common">Senegalese sole</name>
    <dbReference type="NCBI Taxonomy" id="28829"/>
    <lineage>
        <taxon>Eukaryota</taxon>
        <taxon>Metazoa</taxon>
        <taxon>Chordata</taxon>
        <taxon>Craniata</taxon>
        <taxon>Vertebrata</taxon>
        <taxon>Euteleostomi</taxon>
        <taxon>Actinopterygii</taxon>
        <taxon>Neopterygii</taxon>
        <taxon>Teleostei</taxon>
        <taxon>Neoteleostei</taxon>
        <taxon>Acanthomorphata</taxon>
        <taxon>Carangaria</taxon>
        <taxon>Pleuronectiformes</taxon>
        <taxon>Pleuronectoidei</taxon>
        <taxon>Soleidae</taxon>
        <taxon>Solea</taxon>
    </lineage>
</organism>
<dbReference type="SMART" id="SM00369">
    <property type="entry name" value="LRR_TYP"/>
    <property type="match status" value="3"/>
</dbReference>
<feature type="region of interest" description="Disordered" evidence="3">
    <location>
        <begin position="1422"/>
        <end position="1442"/>
    </location>
</feature>
<accession>A0AAV6T0U4</accession>
<protein>
    <submittedName>
        <fullName evidence="4">Leucine-rich repeat and IQ domain-containing protein 1</fullName>
    </submittedName>
</protein>
<dbReference type="InterPro" id="IPR050836">
    <property type="entry name" value="SDS22/Internalin_LRR"/>
</dbReference>
<feature type="compositionally biased region" description="Polar residues" evidence="3">
    <location>
        <begin position="1262"/>
        <end position="1281"/>
    </location>
</feature>
<dbReference type="SMART" id="SM00365">
    <property type="entry name" value="LRR_SD22"/>
    <property type="match status" value="4"/>
</dbReference>
<sequence length="1537" mass="177533">MTSPHEPDKDAMSLNMQVPGDTEPEGNVSSLSNDGEAEMDECRWCEKHADVEVTTTEEEVKRSSRCERELGGEQEEMKRKEEERKRSQINFQEELKKIMDAEKQHQKELELMGKRAQEKLEQEFQLQQELIRDLQRQVNEERKKMEAEHKRIKDEDEKKRKEMEEKMKKEEEEEEERRKREAEKNKREMQRMEEETRKKKEDDSKRKIEEMRLKEKLRRKEEEQRRREEEERRRVENEEKAERDEEKNRMHEEKEEERSIKDPRCKGEKTRRHGEEEEMIRKEGNEEITEMKGNKTGKIENMVEEDKRRKPSEDIGLKEWRGKEKGDVEDKRSEEEQRMTTEHEVRMRNEVRDLQKQEKREKKRSKEEEQEIVNEEGERKKKEEEKRKREKEEEDQRRTSEEEMNQREVEIERKRIEEDECKSVKEVEEKNKIQKDTRKKEKERNRKCEGEETENFMEEDRRRTTDDETEVKKCEKKNSDEENKRRDAKEAEVWMKKKEEEENGETKEMHLKDESKRRKKEVEKRHSEERKGERNKEEKTAKDKEREEELRPEKERELNKTNERDKEKRQEEKEEQKTKIQLKEDKESEKDEKLRPHEQEREKDTMKTPDNTTESLTSQVENTTIPSSSRPGPSQSQSTSSPSSSETSVCLPEHAEQKRLAWMKECVPWSKLSLQNKNKQRRRGGAGGRRRANRTSECDSLQAPVCPHTVLMSTGCESLQQVTTVTLEDLPGCSLSTLAQCRHLQSLTLRRCGLKSLEGLNHLPNLCCVDVQENHISFVDCGNMASLRVLQLGHNRLTSIHGLSGAGNLDVLDLSHNLITRIAGLECARRLQSLSLAHNQLISTKGLRDVSTLLHLDCSHNHLAVVEGLENNALLHTLDLKSNNITEPPSLINHVLLRELHLDDNSVSSLQGLAVCWLPLMQHLSAAQNRITLLPSMSDFVSLANLDLRFNCISELHSVCESVAGCHFLRDVQLAGNPLQQESSWRSVLQRAVAGLRTIDGKETDSLLSAPAVPQVSLASGGFLTFCQAQLKQTGDLQQRHRRELSNASSPLDAVKCSCRHFTETLQLAVEQRFAHEYGDTTVSTLGQTAVEKTADMDNKRELPVIQSNMIPVDKSATEMSFHSSTTNEKTTSFHLEMAPESDHHELDSKNTAAAVIQQQWRKYREKCGNISCPPTAEKGGGGVGDRGEPDAGSSSVDRSVIEQDAAIAIQAFWRGFILRRRLASALAVVTWPDSGEDETFEEVDVDGFVFDEAAEEKRWTLTLSEDSSSSGRHRVSQQPLSLKPLGPSPVHVHHTTPSIPHWRPKQAWLDGEQVDPAEERTSPESSNRLKSAAASVLSGLSAKSEKMVEEWGFKDSNTALLMLKRAQKMRTTQKQHQKIHRDPFVCQQGPVETRNRPAPHRRNHMRVSTAEQQAKQMEKVKRERAQQWLHQQADRDSESERFLPEISSDILNGGRVQLVADPGYSEHLHHTSGSWASSSSAAQLSKERNYPRRNSASRPTGKEVPSHQRISFRDNPVQLSGGWGGGKKRVKGQVHK</sequence>
<dbReference type="InterPro" id="IPR003591">
    <property type="entry name" value="Leu-rich_rpt_typical-subtyp"/>
</dbReference>
<comment type="caution">
    <text evidence="4">The sequence shown here is derived from an EMBL/GenBank/DDBJ whole genome shotgun (WGS) entry which is preliminary data.</text>
</comment>
<feature type="compositionally biased region" description="Low complexity" evidence="3">
    <location>
        <begin position="1473"/>
        <end position="1485"/>
    </location>
</feature>
<dbReference type="SMART" id="SM00015">
    <property type="entry name" value="IQ"/>
    <property type="match status" value="1"/>
</dbReference>
<evidence type="ECO:0000313" key="5">
    <source>
        <dbReference type="Proteomes" id="UP000693946"/>
    </source>
</evidence>
<evidence type="ECO:0000313" key="4">
    <source>
        <dbReference type="EMBL" id="KAG7523004.1"/>
    </source>
</evidence>
<name>A0AAV6T0U4_SOLSE</name>
<feature type="region of interest" description="Disordered" evidence="3">
    <location>
        <begin position="673"/>
        <end position="696"/>
    </location>
</feature>